<dbReference type="Proteomes" id="UP000265040">
    <property type="component" value="Chromosome 17"/>
</dbReference>
<feature type="region of interest" description="Disordered" evidence="8">
    <location>
        <begin position="150"/>
        <end position="169"/>
    </location>
</feature>
<dbReference type="Gene3D" id="3.30.160.60">
    <property type="entry name" value="Classic Zinc Finger"/>
    <property type="match status" value="2"/>
</dbReference>
<dbReference type="PROSITE" id="PS50157">
    <property type="entry name" value="ZINC_FINGER_C2H2_2"/>
    <property type="match status" value="2"/>
</dbReference>
<dbReference type="InterPro" id="IPR013087">
    <property type="entry name" value="Znf_C2H2_type"/>
</dbReference>
<dbReference type="Pfam" id="PF13894">
    <property type="entry name" value="zf-C2H2_4"/>
    <property type="match status" value="1"/>
</dbReference>
<dbReference type="SUPFAM" id="SSF57667">
    <property type="entry name" value="beta-beta-alpha zinc fingers"/>
    <property type="match status" value="1"/>
</dbReference>
<dbReference type="AlphaFoldDB" id="A0A7N6BBH1"/>
<dbReference type="Ensembl" id="ENSATET00000064724.2">
    <property type="protein sequence ID" value="ENSATEP00000060233.1"/>
    <property type="gene ID" value="ENSATEG00000028124.2"/>
</dbReference>
<evidence type="ECO:0000256" key="7">
    <source>
        <dbReference type="PROSITE-ProRule" id="PRU00042"/>
    </source>
</evidence>
<keyword evidence="2" id="KW-0479">Metal-binding</keyword>
<keyword evidence="11" id="KW-1185">Reference proteome</keyword>
<dbReference type="PROSITE" id="PS00028">
    <property type="entry name" value="ZINC_FINGER_C2H2_1"/>
    <property type="match status" value="1"/>
</dbReference>
<evidence type="ECO:0000256" key="4">
    <source>
        <dbReference type="ARBA" id="ARBA00022771"/>
    </source>
</evidence>
<dbReference type="FunFam" id="3.30.160.60:FF:000744">
    <property type="entry name" value="zinc finger E-box-binding homeobox 1"/>
    <property type="match status" value="1"/>
</dbReference>
<dbReference type="GO" id="GO:0000981">
    <property type="term" value="F:DNA-binding transcription factor activity, RNA polymerase II-specific"/>
    <property type="evidence" value="ECO:0007669"/>
    <property type="project" value="TreeGrafter"/>
</dbReference>
<name>A0A7N6BBH1_ANATE</name>
<keyword evidence="3" id="KW-0677">Repeat</keyword>
<dbReference type="GeneTree" id="ENSGT01020000230976"/>
<dbReference type="PANTHER" id="PTHR23235">
    <property type="entry name" value="KRUEPPEL-LIKE TRANSCRIPTION FACTOR"/>
    <property type="match status" value="1"/>
</dbReference>
<dbReference type="SMART" id="SM00355">
    <property type="entry name" value="ZnF_C2H2"/>
    <property type="match status" value="1"/>
</dbReference>
<organism evidence="10 11">
    <name type="scientific">Anabas testudineus</name>
    <name type="common">Climbing perch</name>
    <name type="synonym">Anthias testudineus</name>
    <dbReference type="NCBI Taxonomy" id="64144"/>
    <lineage>
        <taxon>Eukaryota</taxon>
        <taxon>Metazoa</taxon>
        <taxon>Chordata</taxon>
        <taxon>Craniata</taxon>
        <taxon>Vertebrata</taxon>
        <taxon>Euteleostomi</taxon>
        <taxon>Actinopterygii</taxon>
        <taxon>Neopterygii</taxon>
        <taxon>Teleostei</taxon>
        <taxon>Neoteleostei</taxon>
        <taxon>Acanthomorphata</taxon>
        <taxon>Anabantaria</taxon>
        <taxon>Anabantiformes</taxon>
        <taxon>Anabantoidei</taxon>
        <taxon>Anabantidae</taxon>
        <taxon>Anabas</taxon>
    </lineage>
</organism>
<feature type="domain" description="C2H2-type" evidence="9">
    <location>
        <begin position="191"/>
        <end position="225"/>
    </location>
</feature>
<evidence type="ECO:0000256" key="2">
    <source>
        <dbReference type="ARBA" id="ARBA00022723"/>
    </source>
</evidence>
<comment type="subcellular location">
    <subcellularLocation>
        <location evidence="1">Nucleus</location>
    </subcellularLocation>
</comment>
<proteinExistence type="predicted"/>
<evidence type="ECO:0000259" key="9">
    <source>
        <dbReference type="PROSITE" id="PS50157"/>
    </source>
</evidence>
<protein>
    <recommendedName>
        <fullName evidence="9">C2H2-type domain-containing protein</fullName>
    </recommendedName>
</protein>
<dbReference type="GO" id="GO:0000978">
    <property type="term" value="F:RNA polymerase II cis-regulatory region sequence-specific DNA binding"/>
    <property type="evidence" value="ECO:0007669"/>
    <property type="project" value="TreeGrafter"/>
</dbReference>
<dbReference type="PANTHER" id="PTHR23235:SF120">
    <property type="entry name" value="KRUPPEL-LIKE FACTOR 15"/>
    <property type="match status" value="1"/>
</dbReference>
<dbReference type="GO" id="GO:0008270">
    <property type="term" value="F:zinc ion binding"/>
    <property type="evidence" value="ECO:0007669"/>
    <property type="project" value="UniProtKB-KW"/>
</dbReference>
<dbReference type="InParanoid" id="A0A7N6BBH1"/>
<reference evidence="10" key="2">
    <citation type="submission" date="2025-08" db="UniProtKB">
        <authorList>
            <consortium name="Ensembl"/>
        </authorList>
    </citation>
    <scope>IDENTIFICATION</scope>
</reference>
<dbReference type="FunCoup" id="A0A7N6BBH1">
    <property type="interactions" value="11"/>
</dbReference>
<keyword evidence="6" id="KW-0539">Nucleus</keyword>
<dbReference type="GO" id="GO:0005634">
    <property type="term" value="C:nucleus"/>
    <property type="evidence" value="ECO:0007669"/>
    <property type="project" value="UniProtKB-SubCell"/>
</dbReference>
<reference evidence="10" key="3">
    <citation type="submission" date="2025-09" db="UniProtKB">
        <authorList>
            <consortium name="Ensembl"/>
        </authorList>
    </citation>
    <scope>IDENTIFICATION</scope>
</reference>
<feature type="region of interest" description="Disordered" evidence="8">
    <location>
        <begin position="83"/>
        <end position="111"/>
    </location>
</feature>
<keyword evidence="4 7" id="KW-0863">Zinc-finger</keyword>
<accession>A0A7N6BBH1</accession>
<dbReference type="InterPro" id="IPR036236">
    <property type="entry name" value="Znf_C2H2_sf"/>
</dbReference>
<evidence type="ECO:0000313" key="11">
    <source>
        <dbReference type="Proteomes" id="UP000265040"/>
    </source>
</evidence>
<keyword evidence="5" id="KW-0862">Zinc</keyword>
<evidence type="ECO:0000256" key="3">
    <source>
        <dbReference type="ARBA" id="ARBA00022737"/>
    </source>
</evidence>
<reference evidence="10" key="1">
    <citation type="submission" date="2021-04" db="EMBL/GenBank/DDBJ databases">
        <authorList>
            <consortium name="Wellcome Sanger Institute Data Sharing"/>
        </authorList>
    </citation>
    <scope>NUCLEOTIDE SEQUENCE [LARGE SCALE GENOMIC DNA]</scope>
</reference>
<sequence>MSSVQYLREFVIERLNAAAEEIFGVFETTILEYEEEIDRQRRLLDIVWKPEIKLHRIELPEQHVCKEEEDDDDLFDQQFSNQERNSSLDQEDPGPPQIKEEQEERSTSQEVEHLILKQETENVTWIPAYEESDDSEPEPLSDEQILCQSQDQEGKHVDSGSTRNAEPQVMEQHHDNTCHSDYAHDSSVSEPKCSTTHKTSIKSGKDFKSGFKLKIHLKTHTGEKSFTCSICKKTFICSSKLERHMITHTGEKPYLCSLCEKDLATARY</sequence>
<evidence type="ECO:0000256" key="1">
    <source>
        <dbReference type="ARBA" id="ARBA00004123"/>
    </source>
</evidence>
<feature type="compositionally biased region" description="Basic and acidic residues" evidence="8">
    <location>
        <begin position="98"/>
        <end position="111"/>
    </location>
</feature>
<dbReference type="OrthoDB" id="654211at2759"/>
<evidence type="ECO:0000313" key="10">
    <source>
        <dbReference type="Ensembl" id="ENSATEP00000060233.1"/>
    </source>
</evidence>
<evidence type="ECO:0000256" key="8">
    <source>
        <dbReference type="SAM" id="MobiDB-lite"/>
    </source>
</evidence>
<feature type="domain" description="C2H2-type" evidence="9">
    <location>
        <begin position="226"/>
        <end position="253"/>
    </location>
</feature>
<evidence type="ECO:0000256" key="6">
    <source>
        <dbReference type="ARBA" id="ARBA00023242"/>
    </source>
</evidence>
<evidence type="ECO:0000256" key="5">
    <source>
        <dbReference type="ARBA" id="ARBA00022833"/>
    </source>
</evidence>